<feature type="compositionally biased region" description="Gly residues" evidence="1">
    <location>
        <begin position="1"/>
        <end position="11"/>
    </location>
</feature>
<evidence type="ECO:0000313" key="3">
    <source>
        <dbReference type="Proteomes" id="UP001140094"/>
    </source>
</evidence>
<accession>A0A9W8HNQ4</accession>
<dbReference type="Proteomes" id="UP001140094">
    <property type="component" value="Unassembled WGS sequence"/>
</dbReference>
<evidence type="ECO:0000313" key="2">
    <source>
        <dbReference type="EMBL" id="KAJ2793960.1"/>
    </source>
</evidence>
<name>A0A9W8HNQ4_9FUNG</name>
<feature type="region of interest" description="Disordered" evidence="1">
    <location>
        <begin position="1"/>
        <end position="62"/>
    </location>
</feature>
<keyword evidence="3" id="KW-1185">Reference proteome</keyword>
<dbReference type="EMBL" id="JANBUO010002703">
    <property type="protein sequence ID" value="KAJ2793960.1"/>
    <property type="molecule type" value="Genomic_DNA"/>
</dbReference>
<reference evidence="2" key="1">
    <citation type="submission" date="2022-07" db="EMBL/GenBank/DDBJ databases">
        <title>Phylogenomic reconstructions and comparative analyses of Kickxellomycotina fungi.</title>
        <authorList>
            <person name="Reynolds N.K."/>
            <person name="Stajich J.E."/>
            <person name="Barry K."/>
            <person name="Grigoriev I.V."/>
            <person name="Crous P."/>
            <person name="Smith M.E."/>
        </authorList>
    </citation>
    <scope>NUCLEOTIDE SEQUENCE</scope>
    <source>
        <strain evidence="2">NRRL 1565</strain>
    </source>
</reference>
<feature type="compositionally biased region" description="Low complexity" evidence="1">
    <location>
        <begin position="29"/>
        <end position="44"/>
    </location>
</feature>
<proteinExistence type="predicted"/>
<feature type="region of interest" description="Disordered" evidence="1">
    <location>
        <begin position="289"/>
        <end position="312"/>
    </location>
</feature>
<evidence type="ECO:0000256" key="1">
    <source>
        <dbReference type="SAM" id="MobiDB-lite"/>
    </source>
</evidence>
<feature type="region of interest" description="Disordered" evidence="1">
    <location>
        <begin position="78"/>
        <end position="106"/>
    </location>
</feature>
<feature type="compositionally biased region" description="Basic and acidic residues" evidence="1">
    <location>
        <begin position="12"/>
        <end position="25"/>
    </location>
</feature>
<feature type="non-terminal residue" evidence="2">
    <location>
        <position position="312"/>
    </location>
</feature>
<dbReference type="AlphaFoldDB" id="A0A9W8HNQ4"/>
<gene>
    <name evidence="2" type="ORF">H4R20_006380</name>
</gene>
<comment type="caution">
    <text evidence="2">The sequence shown here is derived from an EMBL/GenBank/DDBJ whole genome shotgun (WGS) entry which is preliminary data.</text>
</comment>
<protein>
    <submittedName>
        <fullName evidence="2">Uncharacterized protein</fullName>
    </submittedName>
</protein>
<sequence>RAQHGGSGGHGGAERADDSVRDCSRLSRAASADGAQHGGDAAAGAGDGRWRGSDGADAGDGAADARVCNVPAVRRLASGGAAADGGDAERRGRARRGHGGRGVVCGSGRSQGGAAAAVCGRHGAGQRDIVRGAARSGRRGRAVAGAAGGERDGAAVCSAGVRAARGACGRRGCGDCAEARDGEAAADRRSGRSATGAGARVPVRLVRRSNAGPGAGMCGRAVCGVRSAHGDAHGRAGQPHWAPSGRRGHCAWRQPGGVVCAGQRRAERVGSGAQRAGDGCALAVLGRRRRRGAGVRGAQPLDDHSRRLSAAH</sequence>
<feature type="non-terminal residue" evidence="2">
    <location>
        <position position="1"/>
    </location>
</feature>
<organism evidence="2 3">
    <name type="scientific">Coemansia guatemalensis</name>
    <dbReference type="NCBI Taxonomy" id="2761395"/>
    <lineage>
        <taxon>Eukaryota</taxon>
        <taxon>Fungi</taxon>
        <taxon>Fungi incertae sedis</taxon>
        <taxon>Zoopagomycota</taxon>
        <taxon>Kickxellomycotina</taxon>
        <taxon>Kickxellomycetes</taxon>
        <taxon>Kickxellales</taxon>
        <taxon>Kickxellaceae</taxon>
        <taxon>Coemansia</taxon>
    </lineage>
</organism>